<dbReference type="Proteomes" id="UP001178461">
    <property type="component" value="Chromosome 3"/>
</dbReference>
<organism evidence="2 3">
    <name type="scientific">Podarcis lilfordi</name>
    <name type="common">Lilford's wall lizard</name>
    <dbReference type="NCBI Taxonomy" id="74358"/>
    <lineage>
        <taxon>Eukaryota</taxon>
        <taxon>Metazoa</taxon>
        <taxon>Chordata</taxon>
        <taxon>Craniata</taxon>
        <taxon>Vertebrata</taxon>
        <taxon>Euteleostomi</taxon>
        <taxon>Lepidosauria</taxon>
        <taxon>Squamata</taxon>
        <taxon>Bifurcata</taxon>
        <taxon>Unidentata</taxon>
        <taxon>Episquamata</taxon>
        <taxon>Laterata</taxon>
        <taxon>Lacertibaenia</taxon>
        <taxon>Lacertidae</taxon>
        <taxon>Podarcis</taxon>
    </lineage>
</organism>
<feature type="chain" id="PRO_5041252576" evidence="1">
    <location>
        <begin position="32"/>
        <end position="118"/>
    </location>
</feature>
<reference evidence="2" key="1">
    <citation type="submission" date="2022-12" db="EMBL/GenBank/DDBJ databases">
        <authorList>
            <person name="Alioto T."/>
            <person name="Alioto T."/>
            <person name="Gomez Garrido J."/>
        </authorList>
    </citation>
    <scope>NUCLEOTIDE SEQUENCE</scope>
</reference>
<dbReference type="EMBL" id="OX395128">
    <property type="protein sequence ID" value="CAI5771274.1"/>
    <property type="molecule type" value="Genomic_DNA"/>
</dbReference>
<keyword evidence="1" id="KW-0732">Signal</keyword>
<evidence type="ECO:0000256" key="1">
    <source>
        <dbReference type="SAM" id="SignalP"/>
    </source>
</evidence>
<accession>A0AA35K5I0</accession>
<protein>
    <submittedName>
        <fullName evidence="2">Uncharacterized protein</fullName>
    </submittedName>
</protein>
<proteinExistence type="predicted"/>
<evidence type="ECO:0000313" key="2">
    <source>
        <dbReference type="EMBL" id="CAI5771274.1"/>
    </source>
</evidence>
<dbReference type="AlphaFoldDB" id="A0AA35K5I0"/>
<gene>
    <name evidence="2" type="ORF">PODLI_1B029373</name>
</gene>
<evidence type="ECO:0000313" key="3">
    <source>
        <dbReference type="Proteomes" id="UP001178461"/>
    </source>
</evidence>
<sequence>MSSKIGTQPRPKRRATPFGLVLSLSLSLTCTTDHDFSSVSTVFKTEFENVILPIYLGWYEGGGGLNATFPLQFCGTLFYELNPFQKSILKLKPFLNRNTLSLMRPPATGALPPFGFHS</sequence>
<feature type="signal peptide" evidence="1">
    <location>
        <begin position="1"/>
        <end position="31"/>
    </location>
</feature>
<name>A0AA35K5I0_9SAUR</name>
<keyword evidence="3" id="KW-1185">Reference proteome</keyword>